<dbReference type="GO" id="GO:0047553">
    <property type="term" value="F:2-oxoglutarate synthase activity"/>
    <property type="evidence" value="ECO:0007669"/>
    <property type="project" value="UniProtKB-EC"/>
</dbReference>
<evidence type="ECO:0000256" key="1">
    <source>
        <dbReference type="ARBA" id="ARBA00023002"/>
    </source>
</evidence>
<evidence type="ECO:0000259" key="2">
    <source>
        <dbReference type="Pfam" id="PF01558"/>
    </source>
</evidence>
<keyword evidence="1 3" id="KW-0560">Oxidoreductase</keyword>
<dbReference type="EMBL" id="CP045875">
    <property type="protein sequence ID" value="QGG48513.1"/>
    <property type="molecule type" value="Genomic_DNA"/>
</dbReference>
<dbReference type="InterPro" id="IPR052198">
    <property type="entry name" value="IorB_Oxidoreductase"/>
</dbReference>
<evidence type="ECO:0000313" key="4">
    <source>
        <dbReference type="Proteomes" id="UP000366051"/>
    </source>
</evidence>
<organism evidence="3 4">
    <name type="scientific">Heliorestis convoluta</name>
    <dbReference type="NCBI Taxonomy" id="356322"/>
    <lineage>
        <taxon>Bacteria</taxon>
        <taxon>Bacillati</taxon>
        <taxon>Bacillota</taxon>
        <taxon>Clostridia</taxon>
        <taxon>Eubacteriales</taxon>
        <taxon>Heliobacteriaceae</taxon>
        <taxon>Heliorestis</taxon>
    </lineage>
</organism>
<dbReference type="EC" id="1.2.7.3" evidence="3"/>
<dbReference type="Gene3D" id="3.40.920.10">
    <property type="entry name" value="Pyruvate-ferredoxin oxidoreductase, PFOR, domain III"/>
    <property type="match status" value="1"/>
</dbReference>
<dbReference type="PANTHER" id="PTHR43854">
    <property type="entry name" value="INDOLEPYRUVATE OXIDOREDUCTASE SUBUNIT IORB"/>
    <property type="match status" value="1"/>
</dbReference>
<gene>
    <name evidence="3" type="primary">oorB</name>
    <name evidence="3" type="ORF">FTV88_2415</name>
</gene>
<dbReference type="PANTHER" id="PTHR43854:SF1">
    <property type="entry name" value="INDOLEPYRUVATE OXIDOREDUCTASE SUBUNIT IORB"/>
    <property type="match status" value="1"/>
</dbReference>
<dbReference type="NCBIfam" id="NF005322">
    <property type="entry name" value="PRK06853.1-2"/>
    <property type="match status" value="1"/>
</dbReference>
<sequence>MSGVLNILFVGVGGQGAILASKILSHVALSKGWDVKLSEIHGMAQRGGSVVTQVRMGEIVFSPTIEAGDVHILVAFEKLEAYRWAHMLKKDGKAIVNDQRIEPLPVLIGAAKYPDSILDDLNSSIQNVTVIPALDLATEAGNAKATNVVLMGILAAHMDIPLERWQEALEAKVPAKLLEVNKKAFMAGYNFAVK</sequence>
<dbReference type="OrthoDB" id="9789125at2"/>
<keyword evidence="4" id="KW-1185">Reference proteome</keyword>
<dbReference type="RefSeq" id="WP_153725675.1">
    <property type="nucleotide sequence ID" value="NZ_CP045875.1"/>
</dbReference>
<dbReference type="Proteomes" id="UP000366051">
    <property type="component" value="Chromosome"/>
</dbReference>
<dbReference type="SUPFAM" id="SSF53323">
    <property type="entry name" value="Pyruvate-ferredoxin oxidoreductase, PFOR, domain III"/>
    <property type="match status" value="1"/>
</dbReference>
<feature type="domain" description="Pyruvate/ketoisovalerate oxidoreductase catalytic" evidence="2">
    <location>
        <begin position="13"/>
        <end position="190"/>
    </location>
</feature>
<reference evidence="4" key="1">
    <citation type="submission" date="2019-11" db="EMBL/GenBank/DDBJ databases">
        <title>Genome sequence of Heliorestis convoluta strain HH, an alkaliphilic and minimalistic phototrophic bacterium from a soda lake in Egypt.</title>
        <authorList>
            <person name="Dewey E.D."/>
            <person name="Stokes L.M."/>
            <person name="Burchell B.M."/>
            <person name="Shaffer K.N."/>
            <person name="Huntington A.M."/>
            <person name="Baker J.M."/>
            <person name="Nadendla S."/>
            <person name="Giglio M.G."/>
            <person name="Touchman J.W."/>
            <person name="Blankenship R.E."/>
            <person name="Madigan M.T."/>
            <person name="Sattley W.M."/>
        </authorList>
    </citation>
    <scope>NUCLEOTIDE SEQUENCE [LARGE SCALE GENOMIC DNA]</scope>
    <source>
        <strain evidence="4">HH</strain>
    </source>
</reference>
<dbReference type="NCBIfam" id="NF005325">
    <property type="entry name" value="PRK06853.1-5"/>
    <property type="match status" value="1"/>
</dbReference>
<accession>A0A5Q2N3P5</accession>
<proteinExistence type="predicted"/>
<name>A0A5Q2N3P5_9FIRM</name>
<protein>
    <submittedName>
        <fullName evidence="3">Ferredoxin oxidoreductase, beta subunit</fullName>
        <ecNumber evidence="3">1.2.7.3</ecNumber>
    </submittedName>
</protein>
<dbReference type="InterPro" id="IPR002869">
    <property type="entry name" value="Pyrv_flavodox_OxRed_cen"/>
</dbReference>
<dbReference type="AlphaFoldDB" id="A0A5Q2N3P5"/>
<evidence type="ECO:0000313" key="3">
    <source>
        <dbReference type="EMBL" id="QGG48513.1"/>
    </source>
</evidence>
<dbReference type="KEGG" id="hcv:FTV88_2415"/>
<dbReference type="InterPro" id="IPR019752">
    <property type="entry name" value="Pyrv/ketoisovalerate_OxRed_cat"/>
</dbReference>
<dbReference type="Pfam" id="PF01558">
    <property type="entry name" value="POR"/>
    <property type="match status" value="1"/>
</dbReference>